<organism evidence="2 3">
    <name type="scientific">Hibiscus sabdariffa</name>
    <name type="common">roselle</name>
    <dbReference type="NCBI Taxonomy" id="183260"/>
    <lineage>
        <taxon>Eukaryota</taxon>
        <taxon>Viridiplantae</taxon>
        <taxon>Streptophyta</taxon>
        <taxon>Embryophyta</taxon>
        <taxon>Tracheophyta</taxon>
        <taxon>Spermatophyta</taxon>
        <taxon>Magnoliopsida</taxon>
        <taxon>eudicotyledons</taxon>
        <taxon>Gunneridae</taxon>
        <taxon>Pentapetalae</taxon>
        <taxon>rosids</taxon>
        <taxon>malvids</taxon>
        <taxon>Malvales</taxon>
        <taxon>Malvaceae</taxon>
        <taxon>Malvoideae</taxon>
        <taxon>Hibiscus</taxon>
    </lineage>
</organism>
<reference evidence="2 3" key="1">
    <citation type="journal article" date="2024" name="G3 (Bethesda)">
        <title>Genome assembly of Hibiscus sabdariffa L. provides insights into metabolisms of medicinal natural products.</title>
        <authorList>
            <person name="Kim T."/>
        </authorList>
    </citation>
    <scope>NUCLEOTIDE SEQUENCE [LARGE SCALE GENOMIC DNA]</scope>
    <source>
        <strain evidence="2">TK-2024</strain>
        <tissue evidence="2">Old leaves</tissue>
    </source>
</reference>
<evidence type="ECO:0000256" key="1">
    <source>
        <dbReference type="SAM" id="MobiDB-lite"/>
    </source>
</evidence>
<feature type="compositionally biased region" description="Low complexity" evidence="1">
    <location>
        <begin position="88"/>
        <end position="99"/>
    </location>
</feature>
<evidence type="ECO:0000313" key="2">
    <source>
        <dbReference type="EMBL" id="KAK9010237.1"/>
    </source>
</evidence>
<feature type="compositionally biased region" description="Low complexity" evidence="1">
    <location>
        <begin position="1"/>
        <end position="15"/>
    </location>
</feature>
<feature type="region of interest" description="Disordered" evidence="1">
    <location>
        <begin position="1"/>
        <end position="20"/>
    </location>
</feature>
<proteinExistence type="predicted"/>
<name>A0ABR2RC31_9ROSI</name>
<protein>
    <submittedName>
        <fullName evidence="2">Uncharacterized protein</fullName>
    </submittedName>
</protein>
<keyword evidence="3" id="KW-1185">Reference proteome</keyword>
<dbReference type="Proteomes" id="UP001396334">
    <property type="component" value="Unassembled WGS sequence"/>
</dbReference>
<sequence>MRHDVSLAALSSSHNNSHDDQVQEGLQQCTDVIGFIDSDNSNEFHGFVASPMVNEIDSTSVGYIDECTLNACGSNVGLSSNKGLEPVSTNPSSSNANASAREDGFPLSRAVNARSIATMSVVCLHQAP</sequence>
<accession>A0ABR2RC31</accession>
<gene>
    <name evidence="2" type="ORF">V6N11_036750</name>
</gene>
<feature type="region of interest" description="Disordered" evidence="1">
    <location>
        <begin position="80"/>
        <end position="103"/>
    </location>
</feature>
<evidence type="ECO:0000313" key="3">
    <source>
        <dbReference type="Proteomes" id="UP001396334"/>
    </source>
</evidence>
<comment type="caution">
    <text evidence="2">The sequence shown here is derived from an EMBL/GenBank/DDBJ whole genome shotgun (WGS) entry which is preliminary data.</text>
</comment>
<dbReference type="EMBL" id="JBBPBN010000024">
    <property type="protein sequence ID" value="KAK9010237.1"/>
    <property type="molecule type" value="Genomic_DNA"/>
</dbReference>